<keyword evidence="1" id="KW-0175">Coiled coil</keyword>
<protein>
    <submittedName>
        <fullName evidence="2">Uncharacterized protein</fullName>
    </submittedName>
</protein>
<evidence type="ECO:0000313" key="3">
    <source>
        <dbReference type="Proteomes" id="UP000272481"/>
    </source>
</evidence>
<organism evidence="2 3">
    <name type="scientific">Bhargavaea beijingensis</name>
    <dbReference type="NCBI Taxonomy" id="426756"/>
    <lineage>
        <taxon>Bacteria</taxon>
        <taxon>Bacillati</taxon>
        <taxon>Bacillota</taxon>
        <taxon>Bacilli</taxon>
        <taxon>Bacillales</taxon>
        <taxon>Caryophanaceae</taxon>
        <taxon>Bhargavaea</taxon>
    </lineage>
</organism>
<comment type="caution">
    <text evidence="2">The sequence shown here is derived from an EMBL/GenBank/DDBJ whole genome shotgun (WGS) entry which is preliminary data.</text>
</comment>
<evidence type="ECO:0000313" key="2">
    <source>
        <dbReference type="EMBL" id="RSK30977.1"/>
    </source>
</evidence>
<dbReference type="Proteomes" id="UP000272481">
    <property type="component" value="Unassembled WGS sequence"/>
</dbReference>
<gene>
    <name evidence="2" type="ORF">EJA12_09680</name>
</gene>
<proteinExistence type="predicted"/>
<accession>A0ABX9ZCH1</accession>
<dbReference type="RefSeq" id="WP_125904081.1">
    <property type="nucleotide sequence ID" value="NZ_RWGW01000013.1"/>
</dbReference>
<keyword evidence="3" id="KW-1185">Reference proteome</keyword>
<dbReference type="EMBL" id="RWGW01000013">
    <property type="protein sequence ID" value="RSK30977.1"/>
    <property type="molecule type" value="Genomic_DNA"/>
</dbReference>
<feature type="coiled-coil region" evidence="1">
    <location>
        <begin position="7"/>
        <end position="42"/>
    </location>
</feature>
<sequence length="64" mass="7218">MTTGQRLEEIRRLIARTEAENRKQYRETVDDLIRLIDESAAQTGGNKKSALRDAALNALSAKLF</sequence>
<name>A0ABX9ZCH1_9BACL</name>
<evidence type="ECO:0000256" key="1">
    <source>
        <dbReference type="SAM" id="Coils"/>
    </source>
</evidence>
<reference evidence="2 3" key="1">
    <citation type="submission" date="2018-12" db="EMBL/GenBank/DDBJ databases">
        <title>Comparitive functional genomics of dry heat resistant strains isolated from the viking spacecraft.</title>
        <authorList>
            <person name="Seuylemezian A."/>
            <person name="Vaishampayan P."/>
        </authorList>
    </citation>
    <scope>NUCLEOTIDE SEQUENCE [LARGE SCALE GENOMIC DNA]</scope>
    <source>
        <strain evidence="2 3">M6-11</strain>
    </source>
</reference>